<name>A0A257LWE0_UNCW3</name>
<dbReference type="GO" id="GO:0046872">
    <property type="term" value="F:metal ion binding"/>
    <property type="evidence" value="ECO:0007669"/>
    <property type="project" value="UniProtKB-KW"/>
</dbReference>
<organism evidence="7 8">
    <name type="scientific">candidate division WOR-3 bacterium 4484_18</name>
    <dbReference type="NCBI Taxonomy" id="2020626"/>
    <lineage>
        <taxon>Bacteria</taxon>
        <taxon>Bacteria division WOR-3</taxon>
    </lineage>
</organism>
<evidence type="ECO:0000256" key="3">
    <source>
        <dbReference type="ARBA" id="ARBA00023002"/>
    </source>
</evidence>
<evidence type="ECO:0000259" key="6">
    <source>
        <dbReference type="PROSITE" id="PS51379"/>
    </source>
</evidence>
<keyword evidence="4" id="KW-0408">Iron</keyword>
<gene>
    <name evidence="7" type="ORF">CGW93_02555</name>
</gene>
<dbReference type="Pfam" id="PF13183">
    <property type="entry name" value="Fer4_8"/>
    <property type="match status" value="1"/>
</dbReference>
<dbReference type="PROSITE" id="PS51379">
    <property type="entry name" value="4FE4S_FER_2"/>
    <property type="match status" value="1"/>
</dbReference>
<sequence length="375" mass="42143">MISKDKHSLNPDTHIISRSIIKGGKMDIQYLKAWEAELNTCIRCAYCFEGCPVFKQLGWEVDSARGKAVLTYGLLTGELEPSDYVVRKIYECSFCKDCTERCSANVAIPDILAAARADLVSAGFVYDEHRELLDKIKQTGNIFGKELTPPIREGETPILLGCRFLERSEDAQRYLEILEKIGIKPKVFDEICCGMPFGVLGYKDELIHHQQEFRKRLPADEFICLCTTCIFFIKKSYPELNPKYVIEVIRERLPNVNVKKLGLKVTYHDPCNLARGLGMVKEPRDILRMIGVEVVELPTKGKEAECCGGGGGLLVTNLELAEKIAERRLNEAIALGVDMLVTLCPTCELNLGNIAKRGDKIEVKNLLDLVWQALK</sequence>
<dbReference type="Gene3D" id="1.10.1060.10">
    <property type="entry name" value="Alpha-helical ferredoxin"/>
    <property type="match status" value="1"/>
</dbReference>
<reference evidence="8" key="1">
    <citation type="submission" date="2017-07" db="EMBL/GenBank/DDBJ databases">
        <title>Novel pathways for hydrocarbon cycling and metabolic interdependencies in hydrothermal sediment communities.</title>
        <authorList>
            <person name="Dombrowski N."/>
            <person name="Seitz K."/>
            <person name="Teske A."/>
            <person name="Baker B."/>
        </authorList>
    </citation>
    <scope>NUCLEOTIDE SEQUENCE [LARGE SCALE GENOMIC DNA]</scope>
</reference>
<accession>A0A257LWE0</accession>
<dbReference type="InterPro" id="IPR017900">
    <property type="entry name" value="4Fe4S_Fe_S_CS"/>
</dbReference>
<feature type="domain" description="4Fe-4S ferredoxin-type" evidence="6">
    <location>
        <begin position="32"/>
        <end position="62"/>
    </location>
</feature>
<dbReference type="InterPro" id="IPR009051">
    <property type="entry name" value="Helical_ferredxn"/>
</dbReference>
<dbReference type="InterPro" id="IPR017896">
    <property type="entry name" value="4Fe4S_Fe-S-bd"/>
</dbReference>
<dbReference type="PROSITE" id="PS00198">
    <property type="entry name" value="4FE4S_FER_1"/>
    <property type="match status" value="1"/>
</dbReference>
<protein>
    <recommendedName>
        <fullName evidence="6">4Fe-4S ferredoxin-type domain-containing protein</fullName>
    </recommendedName>
</protein>
<dbReference type="PANTHER" id="PTHR43255:SF1">
    <property type="entry name" value="IRON-SULFUR-BINDING OXIDOREDUCTASE FADF-RELATED"/>
    <property type="match status" value="1"/>
</dbReference>
<dbReference type="SUPFAM" id="SSF46548">
    <property type="entry name" value="alpha-helical ferredoxin"/>
    <property type="match status" value="1"/>
</dbReference>
<keyword evidence="3" id="KW-0560">Oxidoreductase</keyword>
<dbReference type="InterPro" id="IPR051460">
    <property type="entry name" value="HdrC_iron-sulfur_subunit"/>
</dbReference>
<dbReference type="GO" id="GO:0051539">
    <property type="term" value="F:4 iron, 4 sulfur cluster binding"/>
    <property type="evidence" value="ECO:0007669"/>
    <property type="project" value="UniProtKB-KW"/>
</dbReference>
<dbReference type="InterPro" id="IPR004017">
    <property type="entry name" value="Cys_rich_dom"/>
</dbReference>
<evidence type="ECO:0000256" key="2">
    <source>
        <dbReference type="ARBA" id="ARBA00022723"/>
    </source>
</evidence>
<dbReference type="Pfam" id="PF02754">
    <property type="entry name" value="CCG"/>
    <property type="match status" value="2"/>
</dbReference>
<evidence type="ECO:0000256" key="5">
    <source>
        <dbReference type="ARBA" id="ARBA00023014"/>
    </source>
</evidence>
<evidence type="ECO:0000313" key="7">
    <source>
        <dbReference type="EMBL" id="OYV03071.1"/>
    </source>
</evidence>
<dbReference type="GO" id="GO:0005886">
    <property type="term" value="C:plasma membrane"/>
    <property type="evidence" value="ECO:0007669"/>
    <property type="project" value="TreeGrafter"/>
</dbReference>
<proteinExistence type="predicted"/>
<dbReference type="PANTHER" id="PTHR43255">
    <property type="entry name" value="IRON-SULFUR-BINDING OXIDOREDUCTASE FADF-RELATED-RELATED"/>
    <property type="match status" value="1"/>
</dbReference>
<keyword evidence="1" id="KW-0004">4Fe-4S</keyword>
<dbReference type="Proteomes" id="UP000216312">
    <property type="component" value="Unassembled WGS sequence"/>
</dbReference>
<dbReference type="EMBL" id="NMUJ01000024">
    <property type="protein sequence ID" value="OYV03071.1"/>
    <property type="molecule type" value="Genomic_DNA"/>
</dbReference>
<evidence type="ECO:0000313" key="8">
    <source>
        <dbReference type="Proteomes" id="UP000216312"/>
    </source>
</evidence>
<keyword evidence="2" id="KW-0479">Metal-binding</keyword>
<dbReference type="AlphaFoldDB" id="A0A257LWE0"/>
<evidence type="ECO:0000256" key="1">
    <source>
        <dbReference type="ARBA" id="ARBA00022485"/>
    </source>
</evidence>
<keyword evidence="5" id="KW-0411">Iron-sulfur</keyword>
<evidence type="ECO:0000256" key="4">
    <source>
        <dbReference type="ARBA" id="ARBA00023004"/>
    </source>
</evidence>
<comment type="caution">
    <text evidence="7">The sequence shown here is derived from an EMBL/GenBank/DDBJ whole genome shotgun (WGS) entry which is preliminary data.</text>
</comment>
<dbReference type="GO" id="GO:0016491">
    <property type="term" value="F:oxidoreductase activity"/>
    <property type="evidence" value="ECO:0007669"/>
    <property type="project" value="UniProtKB-KW"/>
</dbReference>